<dbReference type="GO" id="GO:0016020">
    <property type="term" value="C:membrane"/>
    <property type="evidence" value="ECO:0007669"/>
    <property type="project" value="UniProtKB-SubCell"/>
</dbReference>
<evidence type="ECO:0000256" key="5">
    <source>
        <dbReference type="ARBA" id="ARBA00023136"/>
    </source>
</evidence>
<proteinExistence type="predicted"/>
<keyword evidence="6" id="KW-0325">Glycoprotein</keyword>
<gene>
    <name evidence="7" type="ORF">RND71_003773</name>
</gene>
<dbReference type="SUPFAM" id="SSF52058">
    <property type="entry name" value="L domain-like"/>
    <property type="match status" value="1"/>
</dbReference>
<keyword evidence="4" id="KW-1133">Transmembrane helix</keyword>
<evidence type="ECO:0000256" key="3">
    <source>
        <dbReference type="ARBA" id="ARBA00022729"/>
    </source>
</evidence>
<evidence type="ECO:0000256" key="2">
    <source>
        <dbReference type="ARBA" id="ARBA00022692"/>
    </source>
</evidence>
<sequence>MGRHDAKQQSRPMGAVLARRIPKALGKLTQLGSLDLSLNHLSGRIPDELACLTFLSFLNLSFNKLSGRIPSGNQLRTFSSDYFEGNIRLCDFPLKKLCSDTKATGLSQLPNSHSEHDEVDGEYISLALGSSVCFGIVTWLLLYNPRYNELVDRLLFRRSRFGKINVVLDVNIGNQPVQDKRRQIFSLLISFHITGSYLQFARLIRSLDQESN</sequence>
<evidence type="ECO:0000313" key="7">
    <source>
        <dbReference type="EMBL" id="KAK4377477.1"/>
    </source>
</evidence>
<evidence type="ECO:0000256" key="6">
    <source>
        <dbReference type="ARBA" id="ARBA00023180"/>
    </source>
</evidence>
<protein>
    <submittedName>
        <fullName evidence="7">Uncharacterized protein</fullName>
    </submittedName>
</protein>
<keyword evidence="8" id="KW-1185">Reference proteome</keyword>
<organism evidence="7 8">
    <name type="scientific">Anisodus tanguticus</name>
    <dbReference type="NCBI Taxonomy" id="243964"/>
    <lineage>
        <taxon>Eukaryota</taxon>
        <taxon>Viridiplantae</taxon>
        <taxon>Streptophyta</taxon>
        <taxon>Embryophyta</taxon>
        <taxon>Tracheophyta</taxon>
        <taxon>Spermatophyta</taxon>
        <taxon>Magnoliopsida</taxon>
        <taxon>eudicotyledons</taxon>
        <taxon>Gunneridae</taxon>
        <taxon>Pentapetalae</taxon>
        <taxon>asterids</taxon>
        <taxon>lamiids</taxon>
        <taxon>Solanales</taxon>
        <taxon>Solanaceae</taxon>
        <taxon>Solanoideae</taxon>
        <taxon>Hyoscyameae</taxon>
        <taxon>Anisodus</taxon>
    </lineage>
</organism>
<dbReference type="Gene3D" id="3.80.10.10">
    <property type="entry name" value="Ribonuclease Inhibitor"/>
    <property type="match status" value="1"/>
</dbReference>
<dbReference type="Proteomes" id="UP001291623">
    <property type="component" value="Unassembled WGS sequence"/>
</dbReference>
<dbReference type="Pfam" id="PF00560">
    <property type="entry name" value="LRR_1"/>
    <property type="match status" value="2"/>
</dbReference>
<keyword evidence="5" id="KW-0472">Membrane</keyword>
<name>A0AAE1SYG3_9SOLA</name>
<dbReference type="InterPro" id="IPR046956">
    <property type="entry name" value="RLP23-like"/>
</dbReference>
<dbReference type="EMBL" id="JAVYJV010000002">
    <property type="protein sequence ID" value="KAK4377477.1"/>
    <property type="molecule type" value="Genomic_DNA"/>
</dbReference>
<accession>A0AAE1SYG3</accession>
<dbReference type="PANTHER" id="PTHR48063">
    <property type="entry name" value="LRR RECEPTOR-LIKE KINASE"/>
    <property type="match status" value="1"/>
</dbReference>
<evidence type="ECO:0000256" key="1">
    <source>
        <dbReference type="ARBA" id="ARBA00004479"/>
    </source>
</evidence>
<reference evidence="7" key="1">
    <citation type="submission" date="2023-12" db="EMBL/GenBank/DDBJ databases">
        <title>Genome assembly of Anisodus tanguticus.</title>
        <authorList>
            <person name="Wang Y.-J."/>
        </authorList>
    </citation>
    <scope>NUCLEOTIDE SEQUENCE</scope>
    <source>
        <strain evidence="7">KB-2021</strain>
        <tissue evidence="7">Leaf</tissue>
    </source>
</reference>
<comment type="subcellular location">
    <subcellularLocation>
        <location evidence="1">Membrane</location>
        <topology evidence="1">Single-pass type I membrane protein</topology>
    </subcellularLocation>
</comment>
<dbReference type="PANTHER" id="PTHR48063:SF112">
    <property type="entry name" value="RECEPTOR LIKE PROTEIN 30-LIKE"/>
    <property type="match status" value="1"/>
</dbReference>
<dbReference type="AlphaFoldDB" id="A0AAE1SYG3"/>
<evidence type="ECO:0000256" key="4">
    <source>
        <dbReference type="ARBA" id="ARBA00022989"/>
    </source>
</evidence>
<dbReference type="InterPro" id="IPR032675">
    <property type="entry name" value="LRR_dom_sf"/>
</dbReference>
<comment type="caution">
    <text evidence="7">The sequence shown here is derived from an EMBL/GenBank/DDBJ whole genome shotgun (WGS) entry which is preliminary data.</text>
</comment>
<keyword evidence="3" id="KW-0732">Signal</keyword>
<evidence type="ECO:0000313" key="8">
    <source>
        <dbReference type="Proteomes" id="UP001291623"/>
    </source>
</evidence>
<keyword evidence="2" id="KW-0812">Transmembrane</keyword>
<dbReference type="InterPro" id="IPR001611">
    <property type="entry name" value="Leu-rich_rpt"/>
</dbReference>